<proteinExistence type="inferred from homology"/>
<accession>A0ABS6ERR3</accession>
<dbReference type="InterPro" id="IPR000642">
    <property type="entry name" value="Peptidase_M41"/>
</dbReference>
<protein>
    <recommendedName>
        <fullName evidence="5">ATP-dependent zinc metalloprotease FtsH</fullName>
        <ecNumber evidence="5">3.4.24.-</ecNumber>
    </recommendedName>
</protein>
<dbReference type="PROSITE" id="PS00674">
    <property type="entry name" value="AAA"/>
    <property type="match status" value="1"/>
</dbReference>
<comment type="similarity">
    <text evidence="1 5">In the C-terminal section; belongs to the peptidase M41 family.</text>
</comment>
<feature type="transmembrane region" description="Helical" evidence="5">
    <location>
        <begin position="5"/>
        <end position="22"/>
    </location>
</feature>
<feature type="active site" evidence="5">
    <location>
        <position position="419"/>
    </location>
</feature>
<comment type="similarity">
    <text evidence="5">In the central section; belongs to the AAA ATPase family.</text>
</comment>
<evidence type="ECO:0000256" key="1">
    <source>
        <dbReference type="ARBA" id="ARBA00010044"/>
    </source>
</evidence>
<keyword evidence="5" id="KW-0645">Protease</keyword>
<keyword evidence="10" id="KW-1185">Reference proteome</keyword>
<evidence type="ECO:0000256" key="7">
    <source>
        <dbReference type="SAM" id="MobiDB-lite"/>
    </source>
</evidence>
<evidence type="ECO:0000259" key="8">
    <source>
        <dbReference type="SMART" id="SM00382"/>
    </source>
</evidence>
<dbReference type="SMART" id="SM00382">
    <property type="entry name" value="AAA"/>
    <property type="match status" value="1"/>
</dbReference>
<feature type="binding site" evidence="5">
    <location>
        <position position="494"/>
    </location>
    <ligand>
        <name>Zn(2+)</name>
        <dbReference type="ChEBI" id="CHEBI:29105"/>
        <note>catalytic</note>
    </ligand>
</feature>
<feature type="region of interest" description="Disordered" evidence="7">
    <location>
        <begin position="617"/>
        <end position="666"/>
    </location>
</feature>
<dbReference type="Pfam" id="PF01434">
    <property type="entry name" value="Peptidase_M41"/>
    <property type="match status" value="1"/>
</dbReference>
<dbReference type="InterPro" id="IPR041569">
    <property type="entry name" value="AAA_lid_3"/>
</dbReference>
<evidence type="ECO:0000256" key="4">
    <source>
        <dbReference type="ARBA" id="ARBA00023049"/>
    </source>
</evidence>
<comment type="cofactor">
    <cofactor evidence="5">
        <name>Zn(2+)</name>
        <dbReference type="ChEBI" id="CHEBI:29105"/>
    </cofactor>
    <text evidence="5">Binds 1 zinc ion per subunit.</text>
</comment>
<keyword evidence="2 5" id="KW-0812">Transmembrane</keyword>
<dbReference type="PANTHER" id="PTHR23076">
    <property type="entry name" value="METALLOPROTEASE M41 FTSH"/>
    <property type="match status" value="1"/>
</dbReference>
<dbReference type="EMBL" id="JAHLQI010000002">
    <property type="protein sequence ID" value="MBU5490198.1"/>
    <property type="molecule type" value="Genomic_DNA"/>
</dbReference>
<name>A0ABS6ERR3_9FIRM</name>
<comment type="subunit">
    <text evidence="5">Homohexamer.</text>
</comment>
<feature type="binding site" evidence="5">
    <location>
        <begin position="196"/>
        <end position="203"/>
    </location>
    <ligand>
        <name>ATP</name>
        <dbReference type="ChEBI" id="CHEBI:30616"/>
    </ligand>
</feature>
<feature type="binding site" evidence="5">
    <location>
        <position position="418"/>
    </location>
    <ligand>
        <name>Zn(2+)</name>
        <dbReference type="ChEBI" id="CHEBI:29105"/>
        <note>catalytic</note>
    </ligand>
</feature>
<feature type="domain" description="AAA+ ATPase" evidence="8">
    <location>
        <begin position="188"/>
        <end position="327"/>
    </location>
</feature>
<feature type="compositionally biased region" description="Basic and acidic residues" evidence="7">
    <location>
        <begin position="642"/>
        <end position="656"/>
    </location>
</feature>
<dbReference type="InterPro" id="IPR003960">
    <property type="entry name" value="ATPase_AAA_CS"/>
</dbReference>
<keyword evidence="5 6" id="KW-0547">Nucleotide-binding</keyword>
<organism evidence="9 10">
    <name type="scientific">Butyricicoccus intestinisimiae</name>
    <dbReference type="NCBI Taxonomy" id="2841509"/>
    <lineage>
        <taxon>Bacteria</taxon>
        <taxon>Bacillati</taxon>
        <taxon>Bacillota</taxon>
        <taxon>Clostridia</taxon>
        <taxon>Eubacteriales</taxon>
        <taxon>Butyricicoccaceae</taxon>
        <taxon>Butyricicoccus</taxon>
    </lineage>
</organism>
<dbReference type="NCBIfam" id="TIGR01241">
    <property type="entry name" value="FtsH_fam"/>
    <property type="match status" value="1"/>
</dbReference>
<comment type="caution">
    <text evidence="9">The sequence shown here is derived from an EMBL/GenBank/DDBJ whole genome shotgun (WGS) entry which is preliminary data.</text>
</comment>
<feature type="transmembrane region" description="Helical" evidence="5">
    <location>
        <begin position="103"/>
        <end position="123"/>
    </location>
</feature>
<dbReference type="PANTHER" id="PTHR23076:SF113">
    <property type="entry name" value="ATP-DEPENDENT ZINC METALLOPROTEASE FTSH 1, CHLOROPLASTIC-RELATED"/>
    <property type="match status" value="1"/>
</dbReference>
<feature type="compositionally biased region" description="Acidic residues" evidence="7">
    <location>
        <begin position="657"/>
        <end position="666"/>
    </location>
</feature>
<comment type="function">
    <text evidence="5">Acts as a processive, ATP-dependent zinc metallopeptidase for both cytoplasmic and membrane proteins. Plays a role in the quality control of integral membrane proteins.</text>
</comment>
<evidence type="ECO:0000313" key="10">
    <source>
        <dbReference type="Proteomes" id="UP000783588"/>
    </source>
</evidence>
<sequence length="666" mass="73443">MRGYGFYAIIVVLLVITVSVLLQQNDTTTVTYAQVVDAFENKQVTEFVIKDSSLEATLKDGKKMSYELPSVELFFNDLGDTIRQEKKDGVIKDYNWTKTEVPWWASAIPYVIMLVIFGLFWYMMFSRGDGGGRGAMQFGKARIKNAEDDKRHVTFQDVAGADEEKAELEEIVEFLKNPQKFTQIGARIPKGVLLVGPPGTGKTLLARAVAGEAGVPFLSISGSDFVELYVGVGASRVRDLFGEAKKKSPAIVFIDEIDAVGRHRGAGLGGGHDEREQTLNQLLVEMDGFGANEGVIVIAATNRQDILDPALLRPGRFDRQVYVGAPDMKGREDILKVHARGKQFDPDVRFDSIAKSTAGFTGADLENLLNEAALLAARRNKRLISMEDIEDSFLKVIMGTEKKSRVMTDREKRLTAYHEAGHAIATRCLPTQDPVHTISIIPRGRAGGFTMSLPQEEKFYASKNEMLDDLIVLLGGRVAEKLTMDDISTGASNDIERATSVAKSMVTKYGMSDLIGPINYSSGQQEIFLGRDMVETDAISEDVAAKIDEEIRRIILEAYAKCEDILKEHMDQLSAVGEYLIRNETMDGDAFEKMFNGETVPDHETGAQVFHIESGMAKTAKQDEENGTDAPQAADATVSLEEAAKKLFVDDKKDEEQSSEPEDEGE</sequence>
<comment type="subcellular location">
    <subcellularLocation>
        <location evidence="5">Cell membrane</location>
        <topology evidence="5">Multi-pass membrane protein</topology>
        <orientation evidence="5">Cytoplasmic side</orientation>
    </subcellularLocation>
</comment>
<feature type="binding site" evidence="5">
    <location>
        <position position="422"/>
    </location>
    <ligand>
        <name>Zn(2+)</name>
        <dbReference type="ChEBI" id="CHEBI:29105"/>
        <note>catalytic</note>
    </ligand>
</feature>
<dbReference type="Proteomes" id="UP000783588">
    <property type="component" value="Unassembled WGS sequence"/>
</dbReference>
<keyword evidence="5" id="KW-0472">Membrane</keyword>
<evidence type="ECO:0000313" key="9">
    <source>
        <dbReference type="EMBL" id="MBU5490198.1"/>
    </source>
</evidence>
<evidence type="ECO:0000256" key="3">
    <source>
        <dbReference type="ARBA" id="ARBA00022989"/>
    </source>
</evidence>
<dbReference type="CDD" id="cd19501">
    <property type="entry name" value="RecA-like_FtsH"/>
    <property type="match status" value="1"/>
</dbReference>
<dbReference type="InterPro" id="IPR003593">
    <property type="entry name" value="AAA+_ATPase"/>
</dbReference>
<keyword evidence="5" id="KW-0378">Hydrolase</keyword>
<dbReference type="GO" id="GO:0008237">
    <property type="term" value="F:metallopeptidase activity"/>
    <property type="evidence" value="ECO:0007669"/>
    <property type="project" value="UniProtKB-KW"/>
</dbReference>
<keyword evidence="5" id="KW-0479">Metal-binding</keyword>
<comment type="similarity">
    <text evidence="6">Belongs to the AAA ATPase family.</text>
</comment>
<keyword evidence="3 5" id="KW-1133">Transmembrane helix</keyword>
<dbReference type="EC" id="3.4.24.-" evidence="5"/>
<dbReference type="InterPro" id="IPR003959">
    <property type="entry name" value="ATPase_AAA_core"/>
</dbReference>
<dbReference type="Pfam" id="PF00004">
    <property type="entry name" value="AAA"/>
    <property type="match status" value="1"/>
</dbReference>
<evidence type="ECO:0000256" key="5">
    <source>
        <dbReference type="HAMAP-Rule" id="MF_01458"/>
    </source>
</evidence>
<dbReference type="HAMAP" id="MF_01458">
    <property type="entry name" value="FtsH"/>
    <property type="match status" value="1"/>
</dbReference>
<evidence type="ECO:0000256" key="2">
    <source>
        <dbReference type="ARBA" id="ARBA00022692"/>
    </source>
</evidence>
<evidence type="ECO:0000256" key="6">
    <source>
        <dbReference type="RuleBase" id="RU003651"/>
    </source>
</evidence>
<dbReference type="Pfam" id="PF17862">
    <property type="entry name" value="AAA_lid_3"/>
    <property type="match status" value="1"/>
</dbReference>
<keyword evidence="4 5" id="KW-0482">Metalloprotease</keyword>
<keyword evidence="5 6" id="KW-0067">ATP-binding</keyword>
<dbReference type="RefSeq" id="WP_216469930.1">
    <property type="nucleotide sequence ID" value="NZ_JAHLQI010000002.1"/>
</dbReference>
<keyword evidence="5" id="KW-0862">Zinc</keyword>
<reference evidence="9 10" key="1">
    <citation type="submission" date="2021-06" db="EMBL/GenBank/DDBJ databases">
        <authorList>
            <person name="Sun Q."/>
            <person name="Li D."/>
        </authorList>
    </citation>
    <scope>NUCLEOTIDE SEQUENCE [LARGE SCALE GENOMIC DNA]</scope>
    <source>
        <strain evidence="9 10">MSJd-7</strain>
    </source>
</reference>
<gene>
    <name evidence="5 9" type="primary">ftsH</name>
    <name evidence="9" type="ORF">KQI75_06110</name>
</gene>
<keyword evidence="5" id="KW-1003">Cell membrane</keyword>
<dbReference type="InterPro" id="IPR005936">
    <property type="entry name" value="FtsH"/>
</dbReference>